<dbReference type="InterPro" id="IPR036291">
    <property type="entry name" value="NAD(P)-bd_dom_sf"/>
</dbReference>
<keyword evidence="3" id="KW-1185">Reference proteome</keyword>
<dbReference type="Proteomes" id="UP001200145">
    <property type="component" value="Unassembled WGS sequence"/>
</dbReference>
<name>A0ABS9BCX2_9BACT</name>
<evidence type="ECO:0000313" key="3">
    <source>
        <dbReference type="Proteomes" id="UP001200145"/>
    </source>
</evidence>
<feature type="domain" description="Gfo/Idh/MocA-like oxidoreductase N-terminal" evidence="1">
    <location>
        <begin position="28"/>
        <end position="95"/>
    </location>
</feature>
<dbReference type="EMBL" id="JAKEVY010000001">
    <property type="protein sequence ID" value="MCF1713534.1"/>
    <property type="molecule type" value="Genomic_DNA"/>
</dbReference>
<evidence type="ECO:0000313" key="2">
    <source>
        <dbReference type="EMBL" id="MCF1713534.1"/>
    </source>
</evidence>
<dbReference type="Gene3D" id="3.40.50.720">
    <property type="entry name" value="NAD(P)-binding Rossmann-like Domain"/>
    <property type="match status" value="1"/>
</dbReference>
<proteinExistence type="predicted"/>
<comment type="caution">
    <text evidence="2">The sequence shown here is derived from an EMBL/GenBank/DDBJ whole genome shotgun (WGS) entry which is preliminary data.</text>
</comment>
<sequence length="98" mass="10582">MGTYKYIGLIATQQLETPILLSSGSLANGYKLKKVLAHGEAVSNGLAESWYPGVEVVANLSDILEDENIELVVVAGKSHNQLELIRQATEAGKFVRVI</sequence>
<dbReference type="RefSeq" id="WP_234864064.1">
    <property type="nucleotide sequence ID" value="NZ_JAKEVY010000001.1"/>
</dbReference>
<protein>
    <submittedName>
        <fullName evidence="2">Gfo/Idh/MocA family oxidoreductase</fullName>
    </submittedName>
</protein>
<dbReference type="SUPFAM" id="SSF51735">
    <property type="entry name" value="NAD(P)-binding Rossmann-fold domains"/>
    <property type="match status" value="1"/>
</dbReference>
<dbReference type="InterPro" id="IPR000683">
    <property type="entry name" value="Gfo/Idh/MocA-like_OxRdtase_N"/>
</dbReference>
<organism evidence="2 3">
    <name type="scientific">Flavihumibacter fluminis</name>
    <dbReference type="NCBI Taxonomy" id="2909236"/>
    <lineage>
        <taxon>Bacteria</taxon>
        <taxon>Pseudomonadati</taxon>
        <taxon>Bacteroidota</taxon>
        <taxon>Chitinophagia</taxon>
        <taxon>Chitinophagales</taxon>
        <taxon>Chitinophagaceae</taxon>
        <taxon>Flavihumibacter</taxon>
    </lineage>
</organism>
<accession>A0ABS9BCX2</accession>
<reference evidence="2 3" key="1">
    <citation type="submission" date="2022-01" db="EMBL/GenBank/DDBJ databases">
        <title>Flavihumibacter sp. nov., isolated from sediment of a river.</title>
        <authorList>
            <person name="Liu H."/>
        </authorList>
    </citation>
    <scope>NUCLEOTIDE SEQUENCE [LARGE SCALE GENOMIC DNA]</scope>
    <source>
        <strain evidence="2 3">RY-1</strain>
    </source>
</reference>
<dbReference type="Pfam" id="PF01408">
    <property type="entry name" value="GFO_IDH_MocA"/>
    <property type="match status" value="1"/>
</dbReference>
<evidence type="ECO:0000259" key="1">
    <source>
        <dbReference type="Pfam" id="PF01408"/>
    </source>
</evidence>
<gene>
    <name evidence="2" type="ORF">L0U88_02685</name>
</gene>